<dbReference type="GO" id="GO:0050085">
    <property type="term" value="F:mannitol 2-dehydrogenase (NADP+) activity"/>
    <property type="evidence" value="ECO:0007669"/>
    <property type="project" value="UniProtKB-ARBA"/>
</dbReference>
<dbReference type="FunFam" id="3.40.50.720:FF:000068">
    <property type="entry name" value="Sorbitol dehydrogenase"/>
    <property type="match status" value="1"/>
</dbReference>
<keyword evidence="4 13" id="KW-0479">Metal-binding</keyword>
<evidence type="ECO:0000256" key="4">
    <source>
        <dbReference type="ARBA" id="ARBA00022723"/>
    </source>
</evidence>
<keyword evidence="13" id="KW-0645">Protease</keyword>
<comment type="catalytic activity">
    <reaction evidence="12">
        <text>L-arabinitol + NAD(+) = L-xylulose + NADH + H(+)</text>
        <dbReference type="Rhea" id="RHEA:16381"/>
        <dbReference type="ChEBI" id="CHEBI:15378"/>
        <dbReference type="ChEBI" id="CHEBI:17399"/>
        <dbReference type="ChEBI" id="CHEBI:18403"/>
        <dbReference type="ChEBI" id="CHEBI:57540"/>
        <dbReference type="ChEBI" id="CHEBI:57945"/>
        <dbReference type="EC" id="1.1.1.12"/>
    </reaction>
</comment>
<evidence type="ECO:0000256" key="15">
    <source>
        <dbReference type="SAM" id="MobiDB-lite"/>
    </source>
</evidence>
<sequence length="1112" mass="122107">MSMSVEDATKVRDGFPRPFPNIPSNVVEQFRLDGKVLVVNGAADGLGYAVAEGYAEAGGNVALWYNSNDAAIEKARSLSEQHSIKASAYKVDVSDAQQIQDALKKVLDDFGKIDVYVANAGMAISKPILEQTLDEYRKQMSVNVDGVVFSAKYAGEIFKRQGFGNFIITSSMSAHIVNVPTDQPVYNGSKAFITHFGKSLAREWREFARVNIVSPGFFDTKMGASPEALNEAYRMTVLGRQGHVKEIKGLYLYLASDASTYMTGSDVLIDGGYNPSCLLYGPGDARFEDRPVPEIENPCDVVIKIAYTGVCGSDVHFWTEGGFARKVSEQQPLVMGHEASGIVHKVGPGVSDLKPGDLVAIEPGFSCKSCSYCKSGRYNLCQKMKFAADPPSTHGTLSRFFKIPQDFAYKLPDSVSLEEAVLVEPLSVAVHGVRLADVRPGQSVIVQGAGAVGYLTAATALAYGAKKVVITDIKTDKLEFAKQGLQCHIFQPESSSTPEQEASRLKKEAGLDQGADVVLECTGVESSAQTGILSLAAGGVFVQTGLGKPVQSLPIHAMCEKEIVMKTCFRYGSGDFEIALYLLETNKVSVSKLISSIVPFEEAPEAWKRTMRGEGVKNLIHFFTMADSSPSVASPPRKSSPPLNDAHASTSTNNRDGVLILHANSSGTAWWSRFRYPIITAGIVLLLSPFTFLWPGQESIDPKNYAERTKRILKTTPLIDGHNDLPFMLRLELKNRIYDERFDFSNRLLGHTDLQRLRQGMVGGQFWSVYVDCDEQQKHFEDPSWIVRDTLEQIDVTRRFIREHPKDLEYCDTSACALKAFKLGRIASMIGIEGGHQVGGSIASIRQMYELGARYMTITHNCDNAFAMAATTVAAGNTDEGLSKLGKGAIKEMNRMGMMVDLSHVSHQTMRDVLSIARAPVIFSHSGAYTIEQHLRNVPDDVLRQVKHNGGIVMAVFLNRFLNMKHPEQATIHDVADHIFHIAEVCGWTCVGIGADFFGMSNVPIGLEDVSKYPSLMEVLMQRGATDEQIRLLAGENILRVWGNIEKSAKAIQATGEKPVEEEYEGREWHKGYSTDPYMLRGGLEEAIKNGAKIEEDMFDLDAEGRPKILST</sequence>
<comment type="catalytic activity">
    <reaction evidence="13">
        <text>an L-aminoacyl-L-amino acid + H2O = 2 an L-alpha-amino acid</text>
        <dbReference type="Rhea" id="RHEA:48940"/>
        <dbReference type="ChEBI" id="CHEBI:15377"/>
        <dbReference type="ChEBI" id="CHEBI:59869"/>
        <dbReference type="ChEBI" id="CHEBI:77460"/>
        <dbReference type="EC" id="3.4.13.19"/>
    </reaction>
</comment>
<evidence type="ECO:0000313" key="18">
    <source>
        <dbReference type="Proteomes" id="UP000782241"/>
    </source>
</evidence>
<dbReference type="InterPro" id="IPR008257">
    <property type="entry name" value="Pept_M19"/>
</dbReference>
<dbReference type="Gene3D" id="3.20.20.140">
    <property type="entry name" value="Metal-dependent hydrolases"/>
    <property type="match status" value="1"/>
</dbReference>
<comment type="similarity">
    <text evidence="3 14">Belongs to the zinc-containing alcohol dehydrogenase family.</text>
</comment>
<evidence type="ECO:0000256" key="14">
    <source>
        <dbReference type="RuleBase" id="RU361277"/>
    </source>
</evidence>
<dbReference type="InterPro" id="IPR013149">
    <property type="entry name" value="ADH-like_C"/>
</dbReference>
<comment type="cofactor">
    <cofactor evidence="1 13">
        <name>Zn(2+)</name>
        <dbReference type="ChEBI" id="CHEBI:29105"/>
    </cofactor>
</comment>
<comment type="caution">
    <text evidence="17">The sequence shown here is derived from an EMBL/GenBank/DDBJ whole genome shotgun (WGS) entry which is preliminary data.</text>
</comment>
<accession>A0A9P7H704</accession>
<dbReference type="SUPFAM" id="SSF50129">
    <property type="entry name" value="GroES-like"/>
    <property type="match status" value="1"/>
</dbReference>
<dbReference type="AlphaFoldDB" id="A0A9P7H704"/>
<dbReference type="SUPFAM" id="SSF51556">
    <property type="entry name" value="Metallo-dependent hydrolases"/>
    <property type="match status" value="1"/>
</dbReference>
<dbReference type="InterPro" id="IPR036291">
    <property type="entry name" value="NAD(P)-bd_dom_sf"/>
</dbReference>
<dbReference type="CDD" id="cd01301">
    <property type="entry name" value="rDP_like"/>
    <property type="match status" value="1"/>
</dbReference>
<keyword evidence="6" id="KW-0521">NADP</keyword>
<evidence type="ECO:0000313" key="17">
    <source>
        <dbReference type="EMBL" id="KAG5662918.1"/>
    </source>
</evidence>
<evidence type="ECO:0000256" key="8">
    <source>
        <dbReference type="ARBA" id="ARBA00022997"/>
    </source>
</evidence>
<dbReference type="SMART" id="SM00829">
    <property type="entry name" value="PKS_ER"/>
    <property type="match status" value="1"/>
</dbReference>
<dbReference type="EC" id="3.4.13.19" evidence="13"/>
<protein>
    <recommendedName>
        <fullName evidence="13">Dipeptidase</fullName>
        <ecNumber evidence="13">3.4.13.19</ecNumber>
    </recommendedName>
</protein>
<organism evidence="17 18">
    <name type="scientific">Fusarium avenaceum</name>
    <dbReference type="NCBI Taxonomy" id="40199"/>
    <lineage>
        <taxon>Eukaryota</taxon>
        <taxon>Fungi</taxon>
        <taxon>Dikarya</taxon>
        <taxon>Ascomycota</taxon>
        <taxon>Pezizomycotina</taxon>
        <taxon>Sordariomycetes</taxon>
        <taxon>Hypocreomycetidae</taxon>
        <taxon>Hypocreales</taxon>
        <taxon>Nectriaceae</taxon>
        <taxon>Fusarium</taxon>
        <taxon>Fusarium tricinctum species complex</taxon>
    </lineage>
</organism>
<evidence type="ECO:0000256" key="2">
    <source>
        <dbReference type="ARBA" id="ARBA00006484"/>
    </source>
</evidence>
<keyword evidence="9" id="KW-0560">Oxidoreductase</keyword>
<evidence type="ECO:0000256" key="5">
    <source>
        <dbReference type="ARBA" id="ARBA00022833"/>
    </source>
</evidence>
<dbReference type="GO" id="GO:0019594">
    <property type="term" value="P:mannitol metabolic process"/>
    <property type="evidence" value="ECO:0007669"/>
    <property type="project" value="UniProtKB-ARBA"/>
</dbReference>
<dbReference type="CDD" id="cd05285">
    <property type="entry name" value="sorbitol_DH"/>
    <property type="match status" value="1"/>
</dbReference>
<keyword evidence="7" id="KW-0119">Carbohydrate metabolism</keyword>
<dbReference type="FunFam" id="3.40.50.720:FF:000090">
    <property type="entry name" value="NADP-dependent mannitol dehydrogenase"/>
    <property type="match status" value="1"/>
</dbReference>
<comment type="similarity">
    <text evidence="2">Belongs to the short-chain dehydrogenases/reductases (SDR) family.</text>
</comment>
<name>A0A9P7H704_9HYPO</name>
<dbReference type="Pfam" id="PF13561">
    <property type="entry name" value="adh_short_C2"/>
    <property type="match status" value="1"/>
</dbReference>
<evidence type="ECO:0000256" key="13">
    <source>
        <dbReference type="RuleBase" id="RU341113"/>
    </source>
</evidence>
<dbReference type="InterPro" id="IPR020904">
    <property type="entry name" value="Sc_DH/Rdtase_CS"/>
</dbReference>
<feature type="domain" description="Enoyl reductase (ER)" evidence="16">
    <location>
        <begin position="281"/>
        <end position="620"/>
    </location>
</feature>
<evidence type="ECO:0000256" key="10">
    <source>
        <dbReference type="ARBA" id="ARBA00023027"/>
    </source>
</evidence>
<evidence type="ECO:0000256" key="12">
    <source>
        <dbReference type="ARBA" id="ARBA00049317"/>
    </source>
</evidence>
<dbReference type="GO" id="GO:0008270">
    <property type="term" value="F:zinc ion binding"/>
    <property type="evidence" value="ECO:0007669"/>
    <property type="project" value="InterPro"/>
</dbReference>
<evidence type="ECO:0000256" key="9">
    <source>
        <dbReference type="ARBA" id="ARBA00023002"/>
    </source>
</evidence>
<dbReference type="GO" id="GO:0006508">
    <property type="term" value="P:proteolysis"/>
    <property type="evidence" value="ECO:0007669"/>
    <property type="project" value="UniProtKB-KW"/>
</dbReference>
<evidence type="ECO:0000256" key="3">
    <source>
        <dbReference type="ARBA" id="ARBA00008072"/>
    </source>
</evidence>
<keyword evidence="13" id="KW-0482">Metalloprotease</keyword>
<evidence type="ECO:0000256" key="11">
    <source>
        <dbReference type="ARBA" id="ARBA00037881"/>
    </source>
</evidence>
<comment type="similarity">
    <text evidence="13">Belongs to the metallo-dependent hydrolases superfamily. Peptidase M19 family.</text>
</comment>
<keyword evidence="5 13" id="KW-0862">Zinc</keyword>
<keyword evidence="7" id="KW-0054">Arabinose catabolism</keyword>
<keyword evidence="8 13" id="KW-0224">Dipeptidase</keyword>
<dbReference type="PROSITE" id="PS51365">
    <property type="entry name" value="RENAL_DIPEPTIDASE_2"/>
    <property type="match status" value="1"/>
</dbReference>
<comment type="pathway">
    <text evidence="11">Carbohydrate degradation; L-arabinose degradation via L-arabinitol; D-xylulose 5-phosphate from L-arabinose (fungal route): step 2/5.</text>
</comment>
<evidence type="ECO:0000256" key="1">
    <source>
        <dbReference type="ARBA" id="ARBA00001947"/>
    </source>
</evidence>
<dbReference type="Pfam" id="PF01244">
    <property type="entry name" value="Peptidase_M19"/>
    <property type="match status" value="1"/>
</dbReference>
<dbReference type="InterPro" id="IPR045306">
    <property type="entry name" value="SDH-like"/>
</dbReference>
<dbReference type="PROSITE" id="PS00059">
    <property type="entry name" value="ADH_ZINC"/>
    <property type="match status" value="1"/>
</dbReference>
<evidence type="ECO:0000256" key="7">
    <source>
        <dbReference type="ARBA" id="ARBA00022935"/>
    </source>
</evidence>
<dbReference type="Proteomes" id="UP000782241">
    <property type="component" value="Unassembled WGS sequence"/>
</dbReference>
<dbReference type="InterPro" id="IPR020843">
    <property type="entry name" value="ER"/>
</dbReference>
<dbReference type="GO" id="GO:0070573">
    <property type="term" value="F:metallodipeptidase activity"/>
    <property type="evidence" value="ECO:0007669"/>
    <property type="project" value="InterPro"/>
</dbReference>
<dbReference type="PRINTS" id="PR00081">
    <property type="entry name" value="GDHRDH"/>
</dbReference>
<keyword evidence="18" id="KW-1185">Reference proteome</keyword>
<dbReference type="Pfam" id="PF00107">
    <property type="entry name" value="ADH_zinc_N"/>
    <property type="match status" value="1"/>
</dbReference>
<dbReference type="InterPro" id="IPR002328">
    <property type="entry name" value="ADH_Zn_CS"/>
</dbReference>
<feature type="region of interest" description="Disordered" evidence="15">
    <location>
        <begin position="629"/>
        <end position="651"/>
    </location>
</feature>
<dbReference type="InterPro" id="IPR013154">
    <property type="entry name" value="ADH-like_N"/>
</dbReference>
<dbReference type="GO" id="GO:0050019">
    <property type="term" value="F:L-arabinitol 4-dehydrogenase activity"/>
    <property type="evidence" value="ECO:0007669"/>
    <property type="project" value="UniProtKB-EC"/>
</dbReference>
<dbReference type="GO" id="GO:0019568">
    <property type="term" value="P:arabinose catabolic process"/>
    <property type="evidence" value="ECO:0007669"/>
    <property type="project" value="UniProtKB-KW"/>
</dbReference>
<dbReference type="PROSITE" id="PS00061">
    <property type="entry name" value="ADH_SHORT"/>
    <property type="match status" value="1"/>
</dbReference>
<dbReference type="PANTHER" id="PTHR10443">
    <property type="entry name" value="MICROSOMAL DIPEPTIDASE"/>
    <property type="match status" value="1"/>
</dbReference>
<keyword evidence="10" id="KW-0520">NAD</keyword>
<proteinExistence type="inferred from homology"/>
<dbReference type="PANTHER" id="PTHR10443:SF12">
    <property type="entry name" value="DIPEPTIDASE"/>
    <property type="match status" value="1"/>
</dbReference>
<keyword evidence="13" id="KW-0378">Hydrolase</keyword>
<reference evidence="17" key="1">
    <citation type="submission" date="2021-04" db="EMBL/GenBank/DDBJ databases">
        <title>Draft genome of Fusarium avenaceum strain F156N33, isolated from an atmospheric sample in Virginia.</title>
        <authorList>
            <person name="Yang S."/>
            <person name="Vinatzer B.A."/>
            <person name="Coleman J."/>
        </authorList>
    </citation>
    <scope>NUCLEOTIDE SEQUENCE</scope>
    <source>
        <strain evidence="17">F156N33</strain>
    </source>
</reference>
<gene>
    <name evidence="17" type="ORF">KAF25_005336</name>
</gene>
<dbReference type="SUPFAM" id="SSF51735">
    <property type="entry name" value="NAD(P)-binding Rossmann-fold domains"/>
    <property type="match status" value="2"/>
</dbReference>
<dbReference type="Gene3D" id="3.90.180.10">
    <property type="entry name" value="Medium-chain alcohol dehydrogenases, catalytic domain"/>
    <property type="match status" value="1"/>
</dbReference>
<dbReference type="Pfam" id="PF08240">
    <property type="entry name" value="ADH_N"/>
    <property type="match status" value="1"/>
</dbReference>
<evidence type="ECO:0000256" key="6">
    <source>
        <dbReference type="ARBA" id="ARBA00022857"/>
    </source>
</evidence>
<dbReference type="InterPro" id="IPR032466">
    <property type="entry name" value="Metal_Hydrolase"/>
</dbReference>
<dbReference type="EMBL" id="JAGPUO010000005">
    <property type="protein sequence ID" value="KAG5662918.1"/>
    <property type="molecule type" value="Genomic_DNA"/>
</dbReference>
<dbReference type="Gene3D" id="3.40.50.720">
    <property type="entry name" value="NAD(P)-binding Rossmann-like Domain"/>
    <property type="match status" value="2"/>
</dbReference>
<dbReference type="InterPro" id="IPR011032">
    <property type="entry name" value="GroES-like_sf"/>
</dbReference>
<evidence type="ECO:0000259" key="16">
    <source>
        <dbReference type="SMART" id="SM00829"/>
    </source>
</evidence>
<dbReference type="InterPro" id="IPR002347">
    <property type="entry name" value="SDR_fam"/>
</dbReference>